<comment type="caution">
    <text evidence="2">The sequence shown here is derived from an EMBL/GenBank/DDBJ whole genome shotgun (WGS) entry which is preliminary data.</text>
</comment>
<dbReference type="PANTHER" id="PTHR46623">
    <property type="entry name" value="CARBOXYMETHYLENEBUTENOLIDASE-RELATED"/>
    <property type="match status" value="1"/>
</dbReference>
<feature type="domain" description="Dienelactone hydrolase" evidence="1">
    <location>
        <begin position="29"/>
        <end position="235"/>
    </location>
</feature>
<protein>
    <submittedName>
        <fullName evidence="2">Dienelactone hydrolase family protein</fullName>
    </submittedName>
</protein>
<dbReference type="InterPro" id="IPR051049">
    <property type="entry name" value="Dienelactone_hydrolase-like"/>
</dbReference>
<dbReference type="Proteomes" id="UP000696294">
    <property type="component" value="Unassembled WGS sequence"/>
</dbReference>
<dbReference type="Pfam" id="PF01738">
    <property type="entry name" value="DLH"/>
    <property type="match status" value="1"/>
</dbReference>
<dbReference type="EMBL" id="JAATEP010000032">
    <property type="protein sequence ID" value="NJP94847.1"/>
    <property type="molecule type" value="Genomic_DNA"/>
</dbReference>
<evidence type="ECO:0000313" key="2">
    <source>
        <dbReference type="EMBL" id="NJP94847.1"/>
    </source>
</evidence>
<name>A0ABX1BDF2_9ACTN</name>
<keyword evidence="2" id="KW-0378">Hydrolase</keyword>
<reference evidence="2 3" key="1">
    <citation type="submission" date="2020-03" db="EMBL/GenBank/DDBJ databases">
        <title>WGS of actinomycetes isolated from Thailand.</title>
        <authorList>
            <person name="Thawai C."/>
        </authorList>
    </citation>
    <scope>NUCLEOTIDE SEQUENCE [LARGE SCALE GENOMIC DNA]</scope>
    <source>
        <strain evidence="2 3">FMUSA5-5</strain>
    </source>
</reference>
<dbReference type="Gene3D" id="3.40.50.1820">
    <property type="entry name" value="alpha/beta hydrolase"/>
    <property type="match status" value="1"/>
</dbReference>
<dbReference type="InterPro" id="IPR029058">
    <property type="entry name" value="AB_hydrolase_fold"/>
</dbReference>
<organism evidence="2 3">
    <name type="scientific">Nonomuraea composti</name>
    <dbReference type="NCBI Taxonomy" id="2720023"/>
    <lineage>
        <taxon>Bacteria</taxon>
        <taxon>Bacillati</taxon>
        <taxon>Actinomycetota</taxon>
        <taxon>Actinomycetes</taxon>
        <taxon>Streptosporangiales</taxon>
        <taxon>Streptosporangiaceae</taxon>
        <taxon>Nonomuraea</taxon>
    </lineage>
</organism>
<sequence length="242" mass="25796">MPEIVRQPVVVGERGAGGFLVSDGSGGGERPALVLTTAIAGVNDYVLRQADRLAADGYACLVLDYYARQGGKAPDLSGMDKVMRAVASLSDPQVLADMSDAVAWLKDRWYGGVGALGFCIGGTYALLAASQIPDLSCAITFYGMLRYTELTENKPVSPLETVDKAACPVLGHFGEADHLVPPADAAELAERLHGKPAEIYTYPGAGHAFHEDFRPQVYRPVAATTAWARTGAYLSYYLPPRT</sequence>
<proteinExistence type="predicted"/>
<accession>A0ABX1BDF2</accession>
<dbReference type="PANTHER" id="PTHR46623:SF6">
    <property type="entry name" value="ALPHA_BETA-HYDROLASES SUPERFAMILY PROTEIN"/>
    <property type="match status" value="1"/>
</dbReference>
<dbReference type="GO" id="GO:0016787">
    <property type="term" value="F:hydrolase activity"/>
    <property type="evidence" value="ECO:0007669"/>
    <property type="project" value="UniProtKB-KW"/>
</dbReference>
<dbReference type="SUPFAM" id="SSF53474">
    <property type="entry name" value="alpha/beta-Hydrolases"/>
    <property type="match status" value="1"/>
</dbReference>
<dbReference type="InterPro" id="IPR002925">
    <property type="entry name" value="Dienelactn_hydro"/>
</dbReference>
<gene>
    <name evidence="2" type="ORF">HCN51_36350</name>
</gene>
<keyword evidence="3" id="KW-1185">Reference proteome</keyword>
<dbReference type="RefSeq" id="WP_168016033.1">
    <property type="nucleotide sequence ID" value="NZ_JAATEP010000032.1"/>
</dbReference>
<evidence type="ECO:0000313" key="3">
    <source>
        <dbReference type="Proteomes" id="UP000696294"/>
    </source>
</evidence>
<evidence type="ECO:0000259" key="1">
    <source>
        <dbReference type="Pfam" id="PF01738"/>
    </source>
</evidence>